<name>A0A927GDN5_9BACT</name>
<dbReference type="SMART" id="SM00409">
    <property type="entry name" value="IG"/>
    <property type="match status" value="1"/>
</dbReference>
<organism evidence="3 4">
    <name type="scientific">Spirosoma validum</name>
    <dbReference type="NCBI Taxonomy" id="2771355"/>
    <lineage>
        <taxon>Bacteria</taxon>
        <taxon>Pseudomonadati</taxon>
        <taxon>Bacteroidota</taxon>
        <taxon>Cytophagia</taxon>
        <taxon>Cytophagales</taxon>
        <taxon>Cytophagaceae</taxon>
        <taxon>Spirosoma</taxon>
    </lineage>
</organism>
<evidence type="ECO:0000259" key="2">
    <source>
        <dbReference type="PROSITE" id="PS50835"/>
    </source>
</evidence>
<evidence type="ECO:0000313" key="4">
    <source>
        <dbReference type="Proteomes" id="UP000653797"/>
    </source>
</evidence>
<dbReference type="InterPro" id="IPR011050">
    <property type="entry name" value="Pectin_lyase_fold/virulence"/>
</dbReference>
<dbReference type="InterPro" id="IPR007110">
    <property type="entry name" value="Ig-like_dom"/>
</dbReference>
<dbReference type="NCBIfam" id="NF041518">
    <property type="entry name" value="choice_anch_Q"/>
    <property type="match status" value="1"/>
</dbReference>
<dbReference type="PROSITE" id="PS50835">
    <property type="entry name" value="IG_LIKE"/>
    <property type="match status" value="1"/>
</dbReference>
<dbReference type="InterPro" id="IPR013783">
    <property type="entry name" value="Ig-like_fold"/>
</dbReference>
<dbReference type="InterPro" id="IPR003599">
    <property type="entry name" value="Ig_sub"/>
</dbReference>
<dbReference type="CDD" id="cd00096">
    <property type="entry name" value="Ig"/>
    <property type="match status" value="1"/>
</dbReference>
<feature type="region of interest" description="Disordered" evidence="1">
    <location>
        <begin position="359"/>
        <end position="382"/>
    </location>
</feature>
<feature type="domain" description="Ig-like" evidence="2">
    <location>
        <begin position="403"/>
        <end position="482"/>
    </location>
</feature>
<dbReference type="Gene3D" id="2.60.40.10">
    <property type="entry name" value="Immunoglobulins"/>
    <property type="match status" value="1"/>
</dbReference>
<gene>
    <name evidence="3" type="ORF">IC230_13830</name>
</gene>
<comment type="caution">
    <text evidence="3">The sequence shown here is derived from an EMBL/GenBank/DDBJ whole genome shotgun (WGS) entry which is preliminary data.</text>
</comment>
<keyword evidence="4" id="KW-1185">Reference proteome</keyword>
<dbReference type="Pfam" id="PF13927">
    <property type="entry name" value="Ig_3"/>
    <property type="match status" value="1"/>
</dbReference>
<dbReference type="InterPro" id="IPR036179">
    <property type="entry name" value="Ig-like_dom_sf"/>
</dbReference>
<dbReference type="RefSeq" id="WP_191039616.1">
    <property type="nucleotide sequence ID" value="NZ_JACXAA010000004.1"/>
</dbReference>
<dbReference type="Proteomes" id="UP000653797">
    <property type="component" value="Unassembled WGS sequence"/>
</dbReference>
<dbReference type="InterPro" id="IPR059226">
    <property type="entry name" value="Choice_anch_Q_dom"/>
</dbReference>
<dbReference type="Gene3D" id="2.160.20.10">
    <property type="entry name" value="Single-stranded right-handed beta-helix, Pectin lyase-like"/>
    <property type="match status" value="2"/>
</dbReference>
<sequence length="726" mass="75330">MFSSLQRGYVFARAFSPPAIRLTTVSLCFLSLFFLTASASLAQSIRYVRQGGSGNGTSWAAASGDLQAMINTSGVEQIWVAQGTYKPTSTTDRSISFVMKNGVTIYSGFPATGNPALTNRNPINYTTILSGDIDNDGTLAGNSHHVVYNYRNNLDQSAILDGFTITLGNANISSPATGIYGGGIYNEESSPKIINCLIRNNAAFNSGGGMANVRNLAIILNCTFQGNSAQGFGGGMYTATSNLLVINGLFRGNTAQSGGGLYLNTTSSAQLANCTFVSHSTVNNVGNAIVTTGSSQNQMVNCIAWNNGGAHTFDGSSSVNATYSLFEPSVTNYSGSNNIITSTLPFTSSAEQTLRPCSPAINAGDPNSSGITGTTPTDLAGNPRLYGGRIDMGAFEYQTTDTPIITQQPIRGTTVQVGTTVTASVSATGTVSSYQWYKNSSALGGQTSATLTLPSVQISDAGSYSVVVTGNCNTTVTSTVFSLVVTQPIRYVRQSSSGQGDGSSWSNASADLQAMINAAGVEQVWVGAGTYKPTSSTDRTVSFSMKNNVVIYGGFPPTGTPTLANRSTSSNPTILSGEIGGSGTDDNSYHVLFNNNNGLTNSAILDGFVITAGNATGSDPNNDGGGMLNIVSSPQIRNCIFASNTATFGGAIYYYNTSSNPLLINCSFQFNSAISAGGGCSTTAVVPNLLTARLWEIPVMEEPWLISTASLSLSAACSSTMAAVTV</sequence>
<dbReference type="AlphaFoldDB" id="A0A927GDN5"/>
<dbReference type="EMBL" id="JACXAA010000004">
    <property type="protein sequence ID" value="MBD2753982.1"/>
    <property type="molecule type" value="Genomic_DNA"/>
</dbReference>
<evidence type="ECO:0000313" key="3">
    <source>
        <dbReference type="EMBL" id="MBD2753982.1"/>
    </source>
</evidence>
<dbReference type="SUPFAM" id="SSF51126">
    <property type="entry name" value="Pectin lyase-like"/>
    <property type="match status" value="2"/>
</dbReference>
<feature type="compositionally biased region" description="Polar residues" evidence="1">
    <location>
        <begin position="365"/>
        <end position="377"/>
    </location>
</feature>
<dbReference type="InterPro" id="IPR012334">
    <property type="entry name" value="Pectin_lyas_fold"/>
</dbReference>
<protein>
    <recommendedName>
        <fullName evidence="2">Ig-like domain-containing protein</fullName>
    </recommendedName>
</protein>
<dbReference type="SUPFAM" id="SSF48726">
    <property type="entry name" value="Immunoglobulin"/>
    <property type="match status" value="1"/>
</dbReference>
<reference evidence="3" key="1">
    <citation type="submission" date="2020-09" db="EMBL/GenBank/DDBJ databases">
        <authorList>
            <person name="Kim M.K."/>
        </authorList>
    </citation>
    <scope>NUCLEOTIDE SEQUENCE</scope>
    <source>
        <strain evidence="3">BT704</strain>
    </source>
</reference>
<evidence type="ECO:0000256" key="1">
    <source>
        <dbReference type="SAM" id="MobiDB-lite"/>
    </source>
</evidence>
<accession>A0A927GDN5</accession>
<proteinExistence type="predicted"/>